<keyword evidence="2" id="KW-1185">Reference proteome</keyword>
<evidence type="ECO:0000313" key="1">
    <source>
        <dbReference type="EMBL" id="SEH52398.1"/>
    </source>
</evidence>
<sequence>MSFTENAWKIFNLSVEDYHIKDDVNSHENNPFQTGSLEWILYSKNWIDTVQWHLEDIIREEDIDPTEALKIKRRIDALNQKRTDLVEQIDFWFYEKYRDITPNSDARINSETPAWSIDRFSILSLKIYHMAIEAARKDASEEHKIKCTDKLLVLQEQKNDLSTAIDQLLSDIEIGKVKMKLYKQMKMYNDESLNPILYQKGQKK</sequence>
<evidence type="ECO:0008006" key="3">
    <source>
        <dbReference type="Google" id="ProtNLM"/>
    </source>
</evidence>
<accession>A0A1H6J0K8</accession>
<organism evidence="1 2">
    <name type="scientific">Epilithonimonas hominis</name>
    <dbReference type="NCBI Taxonomy" id="420404"/>
    <lineage>
        <taxon>Bacteria</taxon>
        <taxon>Pseudomonadati</taxon>
        <taxon>Bacteroidota</taxon>
        <taxon>Flavobacteriia</taxon>
        <taxon>Flavobacteriales</taxon>
        <taxon>Weeksellaceae</taxon>
        <taxon>Chryseobacterium group</taxon>
        <taxon>Epilithonimonas</taxon>
    </lineage>
</organism>
<protein>
    <recommendedName>
        <fullName evidence="3">DUF4254 domain-containing protein</fullName>
    </recommendedName>
</protein>
<dbReference type="Proteomes" id="UP000198555">
    <property type="component" value="Unassembled WGS sequence"/>
</dbReference>
<dbReference type="RefSeq" id="WP_089768999.1">
    <property type="nucleotide sequence ID" value="NZ_FNWX01000009.1"/>
</dbReference>
<dbReference type="STRING" id="420404.SAMN05421793_10954"/>
<name>A0A1H6J0K8_9FLAO</name>
<reference evidence="2" key="1">
    <citation type="submission" date="2016-10" db="EMBL/GenBank/DDBJ databases">
        <authorList>
            <person name="Varghese N."/>
            <person name="Submissions S."/>
        </authorList>
    </citation>
    <scope>NUCLEOTIDE SEQUENCE [LARGE SCALE GENOMIC DNA]</scope>
    <source>
        <strain evidence="2">DSM 19326</strain>
    </source>
</reference>
<dbReference type="InterPro" id="IPR025350">
    <property type="entry name" value="DUF4254"/>
</dbReference>
<gene>
    <name evidence="1" type="ORF">SAMN05421793_10954</name>
</gene>
<dbReference type="AlphaFoldDB" id="A0A1H6J0K8"/>
<proteinExistence type="predicted"/>
<evidence type="ECO:0000313" key="2">
    <source>
        <dbReference type="Proteomes" id="UP000198555"/>
    </source>
</evidence>
<dbReference type="EMBL" id="FNWX01000009">
    <property type="protein sequence ID" value="SEH52398.1"/>
    <property type="molecule type" value="Genomic_DNA"/>
</dbReference>
<dbReference type="Pfam" id="PF14063">
    <property type="entry name" value="DUF4254"/>
    <property type="match status" value="1"/>
</dbReference>